<evidence type="ECO:0000256" key="1">
    <source>
        <dbReference type="ARBA" id="ARBA00022722"/>
    </source>
</evidence>
<dbReference type="Gene3D" id="1.10.10.1020">
    <property type="entry name" value="RecBCD complex, subunit RecD, N-terminal domain"/>
    <property type="match status" value="1"/>
</dbReference>
<proteinExistence type="inferred from homology"/>
<feature type="binding site" evidence="10">
    <location>
        <begin position="1091"/>
        <end position="1098"/>
    </location>
    <ligand>
        <name>ATP</name>
        <dbReference type="ChEBI" id="CHEBI:30616"/>
    </ligand>
</feature>
<feature type="domain" description="UvrD-like helicase ATP-binding" evidence="11">
    <location>
        <begin position="1070"/>
        <end position="1586"/>
    </location>
</feature>
<dbReference type="Proteomes" id="UP001194696">
    <property type="component" value="Unassembled WGS sequence"/>
</dbReference>
<keyword evidence="8" id="KW-0238">DNA-binding</keyword>
<dbReference type="Gene3D" id="3.40.50.300">
    <property type="entry name" value="P-loop containing nucleotide triphosphate hydrolases"/>
    <property type="match status" value="5"/>
</dbReference>
<evidence type="ECO:0000256" key="3">
    <source>
        <dbReference type="ARBA" id="ARBA00022763"/>
    </source>
</evidence>
<dbReference type="PROSITE" id="PS51198">
    <property type="entry name" value="UVRD_HELICASE_ATP_BIND"/>
    <property type="match status" value="1"/>
</dbReference>
<evidence type="ECO:0000256" key="7">
    <source>
        <dbReference type="ARBA" id="ARBA00022840"/>
    </source>
</evidence>
<accession>A0ABQ7K574</accession>
<evidence type="ECO:0000256" key="9">
    <source>
        <dbReference type="ARBA" id="ARBA00023204"/>
    </source>
</evidence>
<evidence type="ECO:0008006" key="15">
    <source>
        <dbReference type="Google" id="ProtNLM"/>
    </source>
</evidence>
<comment type="caution">
    <text evidence="13">The sequence shown here is derived from an EMBL/GenBank/DDBJ whole genome shotgun (WGS) entry which is preliminary data.</text>
</comment>
<dbReference type="Pfam" id="PF13361">
    <property type="entry name" value="UvrD_C"/>
    <property type="match status" value="1"/>
</dbReference>
<dbReference type="InterPro" id="IPR014016">
    <property type="entry name" value="UvrD-like_ATP-bd"/>
</dbReference>
<protein>
    <recommendedName>
        <fullName evidence="15">DNA helicase</fullName>
    </recommendedName>
</protein>
<organism evidence="13 14">
    <name type="scientific">Linnemannia gamsii</name>
    <dbReference type="NCBI Taxonomy" id="64522"/>
    <lineage>
        <taxon>Eukaryota</taxon>
        <taxon>Fungi</taxon>
        <taxon>Fungi incertae sedis</taxon>
        <taxon>Mucoromycota</taxon>
        <taxon>Mortierellomycotina</taxon>
        <taxon>Mortierellomycetes</taxon>
        <taxon>Mortierellales</taxon>
        <taxon>Mortierellaceae</taxon>
        <taxon>Linnemannia</taxon>
    </lineage>
</organism>
<dbReference type="NCBIfam" id="TIGR01450">
    <property type="entry name" value="recC"/>
    <property type="match status" value="1"/>
</dbReference>
<keyword evidence="7 10" id="KW-0067">ATP-binding</keyword>
<feature type="domain" description="UvrD-like helicase C-terminal" evidence="12">
    <location>
        <begin position="1498"/>
        <end position="1782"/>
    </location>
</feature>
<keyword evidence="6" id="KW-0269">Exonuclease</keyword>
<dbReference type="Pfam" id="PF12705">
    <property type="entry name" value="PDDEXK_1"/>
    <property type="match status" value="1"/>
</dbReference>
<dbReference type="Pfam" id="PF17946">
    <property type="entry name" value="RecC_C"/>
    <property type="match status" value="1"/>
</dbReference>
<gene>
    <name evidence="13" type="ORF">BGZ96_005626</name>
</gene>
<evidence type="ECO:0000259" key="11">
    <source>
        <dbReference type="PROSITE" id="PS51198"/>
    </source>
</evidence>
<dbReference type="Gene3D" id="1.10.10.160">
    <property type="match status" value="1"/>
</dbReference>
<dbReference type="InterPro" id="IPR004586">
    <property type="entry name" value="RecB"/>
</dbReference>
<evidence type="ECO:0000259" key="12">
    <source>
        <dbReference type="PROSITE" id="PS51217"/>
    </source>
</evidence>
<evidence type="ECO:0000256" key="10">
    <source>
        <dbReference type="PROSITE-ProRule" id="PRU00560"/>
    </source>
</evidence>
<dbReference type="InterPro" id="IPR006697">
    <property type="entry name" value="RecC"/>
</dbReference>
<dbReference type="SUPFAM" id="SSF52540">
    <property type="entry name" value="P-loop containing nucleoside triphosphate hydrolases"/>
    <property type="match status" value="4"/>
</dbReference>
<keyword evidence="4 10" id="KW-0378">Hydrolase</keyword>
<reference evidence="13 14" key="1">
    <citation type="journal article" date="2020" name="Fungal Divers.">
        <title>Resolving the Mortierellaceae phylogeny through synthesis of multi-gene phylogenetics and phylogenomics.</title>
        <authorList>
            <person name="Vandepol N."/>
            <person name="Liber J."/>
            <person name="Desiro A."/>
            <person name="Na H."/>
            <person name="Kennedy M."/>
            <person name="Barry K."/>
            <person name="Grigoriev I.V."/>
            <person name="Miller A.N."/>
            <person name="O'Donnell K."/>
            <person name="Stajich J.E."/>
            <person name="Bonito G."/>
        </authorList>
    </citation>
    <scope>NUCLEOTIDE SEQUENCE [LARGE SCALE GENOMIC DNA]</scope>
    <source>
        <strain evidence="13 14">AD045</strain>
    </source>
</reference>
<evidence type="ECO:0000256" key="4">
    <source>
        <dbReference type="ARBA" id="ARBA00022801"/>
    </source>
</evidence>
<dbReference type="SUPFAM" id="SSF52980">
    <property type="entry name" value="Restriction endonuclease-like"/>
    <property type="match status" value="2"/>
</dbReference>
<keyword evidence="5 10" id="KW-0347">Helicase</keyword>
<dbReference type="PANTHER" id="PTHR30591">
    <property type="entry name" value="RECBCD ENZYME SUBUNIT RECC"/>
    <property type="match status" value="1"/>
</dbReference>
<dbReference type="Pfam" id="PF04257">
    <property type="entry name" value="Exonuc_V_gamma"/>
    <property type="match status" value="1"/>
</dbReference>
<keyword evidence="1" id="KW-0540">Nuclease</keyword>
<dbReference type="InterPro" id="IPR013986">
    <property type="entry name" value="DExx_box_DNA_helicase_dom_sf"/>
</dbReference>
<keyword evidence="9" id="KW-0234">DNA repair</keyword>
<evidence type="ECO:0000256" key="2">
    <source>
        <dbReference type="ARBA" id="ARBA00022741"/>
    </source>
</evidence>
<sequence length="2238" mass="245443">MFMLKRSWFIHRAHAKRAGGDALTDALLDNLADDQSDPWCTTSIIVPSVALRRRLELDIATRFGICMNVDFAYLAQWLWAQIGRIYEIPKQSPFAPERLVWHCYHWLDARTWPHQDKERLSTYLQAADDTMRYEFAERVAVLFDQYLTYRPDWLTAWCEGRSLMARRSMAPSQAPNDIGLGATWQSDECWQAQLWRLIFAELAVPGESAPGAYRFLNEASTLSSESVARAGWPKSVSIFALPAMPPLHIALLRELARWIEVRLYVLNPCREYWYDIVDAARVTELALDNQADYHETGNLLLAEWGRQTQAQLHLLQELSEGTVSSETAHYIENDAPTWLAALQNAVLNLQQWPVPPAAGEEAATGVEVHVCHSLVRQLEVLHDRLLALLDEDLSWTPSDVLVVLPNLAAAAPLIDAVFGATDGKRRIPYSITGLPLLHTNPMARVLYEMLDLPARNIGVANLIEWLRTDALAARYEIRQADKTQIDAVASMHTQDGSDAAAFETLRLWLATALARRGLAPANETLSSHDSLSAPERHTFADALMRLYLGYALPAGALPIEGYLPILSVSGAQASLLGSLSRFIDDLAALADECALARPAAAWRIVLLNAIERFFVTDTESAQPIADLRATIIELTEAMAAGGAKQPVSAAVLRLALGRVLNQPVRGGVPTGGVTFSALTSLRGLPYRVVCLLDMGEGVLPGKVRTDEFDLMASLSQPGDRQRRDDERTLFLDLVLAARDCLLLAYTGRSIRDNTPLPSAAVVSELLDYLSQALAGPEATQTEMVAARKRFVIEHPLQSFSAEYLSNERNATDGRCNGALFTYDSDRAEIATALNSLNAPAVEGSAAAFFSAPLPLEESQEILFDDFERFWQHPVRALLRDRLGLALARAQHELSDFEPFTLEYAGRDALAKRLLPLLLATGEQTEDIEANQTQGVPPVLFERARRIAQASPELPNGATGAFVCTRELDALAALAARIRLARTTGVASYPFTLELEPRWPDVPGLLGERSAAAGRDNRLQLLGVLHDVSQDGLILYRHGRPGAHGGFVDGISFERARIGANAVSATEQHSHSDGGEFDAFKCPLDGVNLIEASAGTGKTWNICALYVRLLVERALDVEHILVVTFTKAATAELHERIRSRLTELVHVLTKVAACDDPFMAGLLAVIEQSKMTRAQAKLRLEYALHRFDQAAIYTVHAFCQRALQEAPFAAGMPFECELQTDDEIVRFELAVEFWRTRIEPAAAAHAEFAAWLVEHGAGPATLAEEFVRCAQKPLARLMFGANHLNTIDQSCWHNDAVSSSPLMTLFAAARSLWQMQQSEIKQQLDDALPALNANTYKPTTVALALSSWARYFDEGNPSIALGEKAELLTASVLEKRTKKGCTVPNHAFFKRADELVSALHTAATLNRAHWLSLLAAWLSWAGDALREKKRTQRVMSFNDLLTHLHAALNQHPGLVRALRRRYAAALIDEFQDTDPVQFEILSQIFAPHGPLFLVGDPKQAIYTSAAQLAPEAKAQTADCRVWLLPHGDAILTKPQALKAAANACAAEIARLLSIGTAAPMSEGATTIGAVPLSAGQIAVLVQTHRQGSLMKQALAEWGVASVELAQVSVFETQDAAHLEHILLAIDAPGDLRRLRTALATDWIGLDALALNAMDANEQALLEPNLHLWTQGQIEGWAEWIDRFAHYRMLWHERGFAFMWRTLLRALRIAQRIAVGPNGERRLTDLSHLAELVQAHAAQQAGIEPVLRWLATQRAARKGGDEAQLRLESDRDLVQIVTVHKAKGLEYAQGHAVIHYGPDQADEDRAKEAASVEHSAERVRLIYVALTRAVYRCYIVAGLYISGPQGSTKQARQTSWPAAIERVLQERRLPAGAEPTVSVAMMTRLLSDLAMTELVPGLRLATVAANRIFRELEFTFTVHALDLSALRLLLKTHGYLDIDFEASELTGYMKGVIDLVFEHEGRFWIADWKSNHLGNTVEHYNQAALHAAMAAHGYDLQALLYTLALHPEGFAQRINTLALQLGASAQAARITALAAAEVSRAGSSGHVCIALDAFAERLGETSQAVQRWLLSSGLVSNGQAADIELLPLVLDEGGRLYLARYYAYERRIAQVLAARAGAGRLTVVSGGPGTGKTTAMVGQLVRLLDANPALRIVLAAPTGKAAQRMLSALAERASALPAAIKQRLPKHSFTLHRLLGTGLKAHAQSPVPLPYDVVVIDEASMIDVALAAQLVAALAPHSES</sequence>
<dbReference type="Pfam" id="PF13245">
    <property type="entry name" value="AAA_19"/>
    <property type="match status" value="1"/>
</dbReference>
<dbReference type="Gene3D" id="1.10.486.10">
    <property type="entry name" value="PCRA, domain 4"/>
    <property type="match status" value="1"/>
</dbReference>
<dbReference type="InterPro" id="IPR027417">
    <property type="entry name" value="P-loop_NTPase"/>
</dbReference>
<dbReference type="EMBL" id="JAAAIM010000266">
    <property type="protein sequence ID" value="KAG0290936.1"/>
    <property type="molecule type" value="Genomic_DNA"/>
</dbReference>
<keyword evidence="3" id="KW-0227">DNA damage</keyword>
<dbReference type="InterPro" id="IPR038726">
    <property type="entry name" value="PDDEXK_AddAB-type"/>
</dbReference>
<dbReference type="HAMAP" id="MF_01486">
    <property type="entry name" value="RecC"/>
    <property type="match status" value="1"/>
</dbReference>
<evidence type="ECO:0000256" key="5">
    <source>
        <dbReference type="ARBA" id="ARBA00022806"/>
    </source>
</evidence>
<dbReference type="Pfam" id="PF00580">
    <property type="entry name" value="UvrD-helicase"/>
    <property type="match status" value="1"/>
</dbReference>
<keyword evidence="2 10" id="KW-0547">Nucleotide-binding</keyword>
<dbReference type="InterPro" id="IPR011335">
    <property type="entry name" value="Restrct_endonuc-II-like"/>
</dbReference>
<dbReference type="InterPro" id="IPR041851">
    <property type="entry name" value="RecD_N_sf"/>
</dbReference>
<evidence type="ECO:0000256" key="8">
    <source>
        <dbReference type="ARBA" id="ARBA00023125"/>
    </source>
</evidence>
<dbReference type="HAMAP" id="MF_01485">
    <property type="entry name" value="RecB"/>
    <property type="match status" value="1"/>
</dbReference>
<dbReference type="PROSITE" id="PS51217">
    <property type="entry name" value="UVRD_HELICASE_CTER"/>
    <property type="match status" value="1"/>
</dbReference>
<name>A0ABQ7K574_9FUNG</name>
<dbReference type="InterPro" id="IPR041500">
    <property type="entry name" value="RecC_C"/>
</dbReference>
<evidence type="ECO:0000313" key="13">
    <source>
        <dbReference type="EMBL" id="KAG0290936.1"/>
    </source>
</evidence>
<evidence type="ECO:0000256" key="6">
    <source>
        <dbReference type="ARBA" id="ARBA00022839"/>
    </source>
</evidence>
<dbReference type="Gene3D" id="1.10.3170.10">
    <property type="entry name" value="Recbcd, chain B, domain 2"/>
    <property type="match status" value="1"/>
</dbReference>
<keyword evidence="14" id="KW-1185">Reference proteome</keyword>
<dbReference type="PANTHER" id="PTHR30591:SF1">
    <property type="entry name" value="RECBCD ENZYME SUBUNIT RECC"/>
    <property type="match status" value="1"/>
</dbReference>
<evidence type="ECO:0000313" key="14">
    <source>
        <dbReference type="Proteomes" id="UP001194696"/>
    </source>
</evidence>
<dbReference type="InterPro" id="IPR014017">
    <property type="entry name" value="DNA_helicase_UvrD-like_C"/>
</dbReference>
<dbReference type="Gene3D" id="3.40.50.10930">
    <property type="match status" value="1"/>
</dbReference>